<evidence type="ECO:0000313" key="3">
    <source>
        <dbReference type="EMBL" id="OQS01130.1"/>
    </source>
</evidence>
<dbReference type="PROSITE" id="PS51294">
    <property type="entry name" value="HTH_MYB"/>
    <property type="match status" value="1"/>
</dbReference>
<dbReference type="InterPro" id="IPR017930">
    <property type="entry name" value="Myb_dom"/>
</dbReference>
<dbReference type="SMART" id="SM00717">
    <property type="entry name" value="SANT"/>
    <property type="match status" value="1"/>
</dbReference>
<protein>
    <submittedName>
        <fullName evidence="3">Uncharacterized protein</fullName>
    </submittedName>
</protein>
<accession>A0A1V9ZTM8</accession>
<organism evidence="3 4">
    <name type="scientific">Thraustotheca clavata</name>
    <dbReference type="NCBI Taxonomy" id="74557"/>
    <lineage>
        <taxon>Eukaryota</taxon>
        <taxon>Sar</taxon>
        <taxon>Stramenopiles</taxon>
        <taxon>Oomycota</taxon>
        <taxon>Saprolegniomycetes</taxon>
        <taxon>Saprolegniales</taxon>
        <taxon>Achlyaceae</taxon>
        <taxon>Thraustotheca</taxon>
    </lineage>
</organism>
<dbReference type="SUPFAM" id="SSF46689">
    <property type="entry name" value="Homeodomain-like"/>
    <property type="match status" value="1"/>
</dbReference>
<dbReference type="PROSITE" id="PS50090">
    <property type="entry name" value="MYB_LIKE"/>
    <property type="match status" value="1"/>
</dbReference>
<dbReference type="Pfam" id="PF00249">
    <property type="entry name" value="Myb_DNA-binding"/>
    <property type="match status" value="1"/>
</dbReference>
<feature type="domain" description="HTH myb-type" evidence="2">
    <location>
        <begin position="1"/>
        <end position="46"/>
    </location>
</feature>
<dbReference type="CDD" id="cd00167">
    <property type="entry name" value="SANT"/>
    <property type="match status" value="1"/>
</dbReference>
<reference evidence="3 4" key="1">
    <citation type="journal article" date="2014" name="Genome Biol. Evol.">
        <title>The secreted proteins of Achlya hypogyna and Thraustotheca clavata identify the ancestral oomycete secretome and reveal gene acquisitions by horizontal gene transfer.</title>
        <authorList>
            <person name="Misner I."/>
            <person name="Blouin N."/>
            <person name="Leonard G."/>
            <person name="Richards T.A."/>
            <person name="Lane C.E."/>
        </authorList>
    </citation>
    <scope>NUCLEOTIDE SEQUENCE [LARGE SCALE GENOMIC DNA]</scope>
    <source>
        <strain evidence="3 4">ATCC 34112</strain>
    </source>
</reference>
<evidence type="ECO:0000313" key="4">
    <source>
        <dbReference type="Proteomes" id="UP000243217"/>
    </source>
</evidence>
<comment type="caution">
    <text evidence="3">The sequence shown here is derived from an EMBL/GenBank/DDBJ whole genome shotgun (WGS) entry which is preliminary data.</text>
</comment>
<name>A0A1V9ZTM8_9STRA</name>
<gene>
    <name evidence="3" type="ORF">THRCLA_05774</name>
</gene>
<proteinExistence type="predicted"/>
<evidence type="ECO:0000259" key="1">
    <source>
        <dbReference type="PROSITE" id="PS50090"/>
    </source>
</evidence>
<dbReference type="InterPro" id="IPR001005">
    <property type="entry name" value="SANT/Myb"/>
</dbReference>
<dbReference type="InterPro" id="IPR009057">
    <property type="entry name" value="Homeodomain-like_sf"/>
</dbReference>
<dbReference type="EMBL" id="JNBS01001670">
    <property type="protein sequence ID" value="OQS01130.1"/>
    <property type="molecule type" value="Genomic_DNA"/>
</dbReference>
<dbReference type="Proteomes" id="UP000243217">
    <property type="component" value="Unassembled WGS sequence"/>
</dbReference>
<evidence type="ECO:0000259" key="2">
    <source>
        <dbReference type="PROSITE" id="PS51294"/>
    </source>
</evidence>
<dbReference type="Gene3D" id="1.10.10.60">
    <property type="entry name" value="Homeodomain-like"/>
    <property type="match status" value="1"/>
</dbReference>
<feature type="domain" description="Myb-like" evidence="1">
    <location>
        <begin position="5"/>
        <end position="46"/>
    </location>
</feature>
<sequence>MVYARGRWTELEDLQLLTAISAMPNSPWSDVAEWIPTRSPQQVRLRGVRIEKKLCLPKRPRWRNEYERLHEKRLISPFVKNPIEQLVPVEPLTENEAETMIQSFTGLNWKIVTSWNEEGSVQEEEILWEDLVDLENCTQETQFITLDCIEI</sequence>
<keyword evidence="4" id="KW-1185">Reference proteome</keyword>
<dbReference type="AlphaFoldDB" id="A0A1V9ZTM8"/>